<feature type="signal peptide" evidence="1">
    <location>
        <begin position="1"/>
        <end position="29"/>
    </location>
</feature>
<evidence type="ECO:0000313" key="4">
    <source>
        <dbReference type="EMBL" id="CAL2102260.1"/>
    </source>
</evidence>
<sequence length="535" mass="57993">MRKKTKKGIFVIMKKVPLLILLIYVNVFAQTGPGGVGTNDGSSDLIMWYRTDNGVNNSGTNVTGWTNSAGYTAHDMSQNGNAPQLITGSLNGYDEIQFNRTGILRTGLNLTTSNFVTNQASSFIYAKANSITSSWPYSTLPHQRQRFSCHIPWSDSTVYFDIGQCCTTNARIQVGGLSNLTNYSLWSYDANPSTGKQLYRNGTLLQNRANTRVYTSHASHRFGLGDNFNGNMTEVIIFRSKVNTAQRIIIDNYLTAKYNQSLASIDFYDEDTSGGNFDHKVAGIGQASDGSNHTNSQGTGIISINSPSNLSNNEYLFWGEDLINANYDFSAVGAPSKRYRLDTKWRVSETGDVGTVNFSVNASDIDLTGAPTGILKLVRSTVSNFSTVSEEYDLTLAGGVYSATISFNDNDYFTLEVVPTSDLHLTKTVNSAIPKVGEGIVFTLTIMNDGPQEATNVVVRDLLPSALTYDIGNSVISTGTYDSVSGDWSIPSIPNGASRSIQIAATINSAGIITNTAEVISLDQEDPDATSNNQN</sequence>
<evidence type="ECO:0000313" key="5">
    <source>
        <dbReference type="Proteomes" id="UP001497527"/>
    </source>
</evidence>
<dbReference type="Pfam" id="PF01345">
    <property type="entry name" value="DUF11"/>
    <property type="match status" value="1"/>
</dbReference>
<evidence type="ECO:0008006" key="6">
    <source>
        <dbReference type="Google" id="ProtNLM"/>
    </source>
</evidence>
<evidence type="ECO:0000259" key="3">
    <source>
        <dbReference type="Pfam" id="PF26628"/>
    </source>
</evidence>
<dbReference type="PANTHER" id="PTHR34819">
    <property type="entry name" value="LARGE CYSTEINE-RICH PERIPLASMIC PROTEIN OMCB"/>
    <property type="match status" value="1"/>
</dbReference>
<dbReference type="Pfam" id="PF26628">
    <property type="entry name" value="DUF8202"/>
    <property type="match status" value="1"/>
</dbReference>
<dbReference type="PANTHER" id="PTHR34819:SF3">
    <property type="entry name" value="CELL SURFACE PROTEIN"/>
    <property type="match status" value="1"/>
</dbReference>
<proteinExistence type="predicted"/>
<dbReference type="InterPro" id="IPR047589">
    <property type="entry name" value="DUF11_rpt"/>
</dbReference>
<keyword evidence="1" id="KW-0732">Signal</keyword>
<dbReference type="InterPro" id="IPR013783">
    <property type="entry name" value="Ig-like_fold"/>
</dbReference>
<name>A0ABM9P9J4_9FLAO</name>
<comment type="caution">
    <text evidence="4">The sequence shown here is derived from an EMBL/GenBank/DDBJ whole genome shotgun (WGS) entry which is preliminary data.</text>
</comment>
<feature type="domain" description="DUF8202" evidence="3">
    <location>
        <begin position="266"/>
        <end position="410"/>
    </location>
</feature>
<protein>
    <recommendedName>
        <fullName evidence="6">DUF11 domain-containing protein</fullName>
    </recommendedName>
</protein>
<feature type="chain" id="PRO_5047519458" description="DUF11 domain-containing protein" evidence="1">
    <location>
        <begin position="30"/>
        <end position="535"/>
    </location>
</feature>
<gene>
    <name evidence="4" type="ORF">T190423A01A_20011</name>
</gene>
<dbReference type="Proteomes" id="UP001497527">
    <property type="component" value="Unassembled WGS sequence"/>
</dbReference>
<evidence type="ECO:0000256" key="1">
    <source>
        <dbReference type="SAM" id="SignalP"/>
    </source>
</evidence>
<dbReference type="EMBL" id="CAXJIO010000011">
    <property type="protein sequence ID" value="CAL2102260.1"/>
    <property type="molecule type" value="Genomic_DNA"/>
</dbReference>
<dbReference type="InterPro" id="IPR058515">
    <property type="entry name" value="DUF8202"/>
</dbReference>
<dbReference type="InterPro" id="IPR001434">
    <property type="entry name" value="OmcB-like_DUF11"/>
</dbReference>
<reference evidence="4 5" key="1">
    <citation type="submission" date="2024-05" db="EMBL/GenBank/DDBJ databases">
        <authorList>
            <person name="Duchaud E."/>
        </authorList>
    </citation>
    <scope>NUCLEOTIDE SEQUENCE [LARGE SCALE GENOMIC DNA]</scope>
    <source>
        <strain evidence="4">Ena-SAMPLE-TAB-13-05-2024-13:56:06:370-140308</strain>
    </source>
</reference>
<evidence type="ECO:0000259" key="2">
    <source>
        <dbReference type="Pfam" id="PF01345"/>
    </source>
</evidence>
<keyword evidence="5" id="KW-1185">Reference proteome</keyword>
<dbReference type="NCBIfam" id="TIGR01451">
    <property type="entry name" value="B_ant_repeat"/>
    <property type="match status" value="1"/>
</dbReference>
<dbReference type="InterPro" id="IPR051172">
    <property type="entry name" value="Chlamydia_OmcB"/>
</dbReference>
<dbReference type="RefSeq" id="WP_348715404.1">
    <property type="nucleotide sequence ID" value="NZ_CAXJIO010000011.1"/>
</dbReference>
<feature type="domain" description="DUF11" evidence="2">
    <location>
        <begin position="422"/>
        <end position="534"/>
    </location>
</feature>
<accession>A0ABM9P9J4</accession>
<dbReference type="Gene3D" id="2.60.40.10">
    <property type="entry name" value="Immunoglobulins"/>
    <property type="match status" value="1"/>
</dbReference>
<organism evidence="4 5">
    <name type="scientific">Tenacibaculum polynesiense</name>
    <dbReference type="NCBI Taxonomy" id="3137857"/>
    <lineage>
        <taxon>Bacteria</taxon>
        <taxon>Pseudomonadati</taxon>
        <taxon>Bacteroidota</taxon>
        <taxon>Flavobacteriia</taxon>
        <taxon>Flavobacteriales</taxon>
        <taxon>Flavobacteriaceae</taxon>
        <taxon>Tenacibaculum</taxon>
    </lineage>
</organism>